<name>A0A2I3GIJ4_NOMLE</name>
<organism evidence="1 2">
    <name type="scientific">Nomascus leucogenys</name>
    <name type="common">Northern white-cheeked gibbon</name>
    <name type="synonym">Hylobates leucogenys</name>
    <dbReference type="NCBI Taxonomy" id="61853"/>
    <lineage>
        <taxon>Eukaryota</taxon>
        <taxon>Metazoa</taxon>
        <taxon>Chordata</taxon>
        <taxon>Craniata</taxon>
        <taxon>Vertebrata</taxon>
        <taxon>Euteleostomi</taxon>
        <taxon>Mammalia</taxon>
        <taxon>Eutheria</taxon>
        <taxon>Euarchontoglires</taxon>
        <taxon>Primates</taxon>
        <taxon>Haplorrhini</taxon>
        <taxon>Catarrhini</taxon>
        <taxon>Hylobatidae</taxon>
        <taxon>Nomascus</taxon>
    </lineage>
</organism>
<proteinExistence type="predicted"/>
<accession>A0A2I3GIJ4</accession>
<dbReference type="Ensembl" id="ENSNLET00000054323.1">
    <property type="protein sequence ID" value="ENSNLEP00000031118.1"/>
    <property type="gene ID" value="ENSNLEG00000003256.2"/>
</dbReference>
<evidence type="ECO:0000313" key="1">
    <source>
        <dbReference type="Ensembl" id="ENSNLEP00000031118.1"/>
    </source>
</evidence>
<protein>
    <submittedName>
        <fullName evidence="1">Cereblon</fullName>
    </submittedName>
</protein>
<sequence length="19" mass="2056">LKRLVYGVSFCCPGWSAVA</sequence>
<dbReference type="AlphaFoldDB" id="A0A2I3GIJ4"/>
<gene>
    <name evidence="1" type="primary">CRBN</name>
</gene>
<reference evidence="1" key="3">
    <citation type="submission" date="2025-09" db="UniProtKB">
        <authorList>
            <consortium name="Ensembl"/>
        </authorList>
    </citation>
    <scope>IDENTIFICATION</scope>
</reference>
<dbReference type="GeneTree" id="ENSGT00390000016404"/>
<keyword evidence="2" id="KW-1185">Reference proteome</keyword>
<dbReference type="Proteomes" id="UP000001073">
    <property type="component" value="Chromosome 21"/>
</dbReference>
<evidence type="ECO:0000313" key="2">
    <source>
        <dbReference type="Proteomes" id="UP000001073"/>
    </source>
</evidence>
<reference evidence="1" key="2">
    <citation type="submission" date="2025-08" db="UniProtKB">
        <authorList>
            <consortium name="Ensembl"/>
        </authorList>
    </citation>
    <scope>IDENTIFICATION</scope>
</reference>
<reference evidence="1 2" key="1">
    <citation type="submission" date="2012-10" db="EMBL/GenBank/DDBJ databases">
        <authorList>
            <consortium name="Gibbon Genome Sequencing Consortium"/>
        </authorList>
    </citation>
    <scope>NUCLEOTIDE SEQUENCE [LARGE SCALE GENOMIC DNA]</scope>
</reference>
<dbReference type="EMBL" id="ADFV01025668">
    <property type="status" value="NOT_ANNOTATED_CDS"/>
    <property type="molecule type" value="Genomic_DNA"/>
</dbReference>